<protein>
    <submittedName>
        <fullName evidence="1">Uncharacterized protein</fullName>
    </submittedName>
</protein>
<proteinExistence type="predicted"/>
<accession>A0A8J7TN44</accession>
<sequence length="318" mass="34936">MNRLYIAGFSYLMALLSLSIGFAPLTAAKSLGKYQSGQAIDKSLSGSGLYVAASAASYSSNYSTLQNQIRAVLTQSQLGKMARLAGPELVSIDRGKGEIRLTIYRDKRAGLADLKIDTVLIARLLSGRFSWMQALSCDFYSPSDQSHFYRLVVDRAAVDCFAQRYLDEDAVLKCVTLTKIERNSLTAYRGKTYAEILAMPPLQNGPYRARRKALYEKLACSQFDQRLLKGKFFLIEDQVRSGRSSRQELSEKLEELEAGLGLSVVAGLDEGLEQAGLDYDNGRGLGTLLDSSFDTVGDTGGDIKKLKISGRTDRSLLD</sequence>
<dbReference type="AlphaFoldDB" id="A0A8J7TN44"/>
<evidence type="ECO:0000313" key="2">
    <source>
        <dbReference type="Proteomes" id="UP000664277"/>
    </source>
</evidence>
<evidence type="ECO:0000313" key="1">
    <source>
        <dbReference type="EMBL" id="MBN8661445.1"/>
    </source>
</evidence>
<name>A0A8J7TN44_9BACT</name>
<dbReference type="EMBL" id="JAFLCK010000020">
    <property type="protein sequence ID" value="MBN8661445.1"/>
    <property type="molecule type" value="Genomic_DNA"/>
</dbReference>
<dbReference type="Proteomes" id="UP000664277">
    <property type="component" value="Unassembled WGS sequence"/>
</dbReference>
<reference evidence="1" key="1">
    <citation type="submission" date="2021-02" db="EMBL/GenBank/DDBJ databases">
        <title>Genome-Resolved Metagenomics of a Microbial Community Performing Photosynthetic Biological Nutrient Removal.</title>
        <authorList>
            <person name="Mcdaniel E.A."/>
        </authorList>
    </citation>
    <scope>NUCLEOTIDE SEQUENCE</scope>
    <source>
        <strain evidence="1">UWPOB_OBS1</strain>
    </source>
</reference>
<organism evidence="1 2">
    <name type="scientific">Candidatus Obscuribacter phosphatis</name>
    <dbReference type="NCBI Taxonomy" id="1906157"/>
    <lineage>
        <taxon>Bacteria</taxon>
        <taxon>Bacillati</taxon>
        <taxon>Candidatus Melainabacteria</taxon>
        <taxon>Candidatus Obscuribacterales</taxon>
        <taxon>Candidatus Obscuribacteraceae</taxon>
        <taxon>Candidatus Obscuribacter</taxon>
    </lineage>
</organism>
<comment type="caution">
    <text evidence="1">The sequence shown here is derived from an EMBL/GenBank/DDBJ whole genome shotgun (WGS) entry which is preliminary data.</text>
</comment>
<gene>
    <name evidence="1" type="ORF">J0M35_13855</name>
</gene>